<dbReference type="GeneID" id="119724330"/>
<evidence type="ECO:0000256" key="2">
    <source>
        <dbReference type="ARBA" id="ARBA00005876"/>
    </source>
</evidence>
<comment type="subcellular location">
    <subcellularLocation>
        <location evidence="1">Membrane</location>
        <topology evidence="1">Single-pass type II membrane protein</topology>
    </subcellularLocation>
</comment>
<comment type="similarity">
    <text evidence="2">Belongs to the X(+)/potassium ATPases subunit beta family.</text>
</comment>
<dbReference type="PANTHER" id="PTHR11523">
    <property type="entry name" value="SODIUM/POTASSIUM-DEPENDENT ATPASE BETA SUBUNIT"/>
    <property type="match status" value="1"/>
</dbReference>
<keyword evidence="5 8" id="KW-1133">Transmembrane helix</keyword>
<keyword evidence="6 8" id="KW-0472">Membrane</keyword>
<evidence type="ECO:0000313" key="10">
    <source>
        <dbReference type="Proteomes" id="UP000887568"/>
    </source>
</evidence>
<dbReference type="InterPro" id="IPR038702">
    <property type="entry name" value="Na/K_ATPase_sub_beta_sf"/>
</dbReference>
<accession>A0A913ZIQ5</accession>
<organism evidence="9 10">
    <name type="scientific">Patiria miniata</name>
    <name type="common">Bat star</name>
    <name type="synonym">Asterina miniata</name>
    <dbReference type="NCBI Taxonomy" id="46514"/>
    <lineage>
        <taxon>Eukaryota</taxon>
        <taxon>Metazoa</taxon>
        <taxon>Echinodermata</taxon>
        <taxon>Eleutherozoa</taxon>
        <taxon>Asterozoa</taxon>
        <taxon>Asteroidea</taxon>
        <taxon>Valvatacea</taxon>
        <taxon>Valvatida</taxon>
        <taxon>Asterinidae</taxon>
        <taxon>Patiria</taxon>
    </lineage>
</organism>
<dbReference type="GO" id="GO:0006883">
    <property type="term" value="P:intracellular sodium ion homeostasis"/>
    <property type="evidence" value="ECO:0007669"/>
    <property type="project" value="TreeGrafter"/>
</dbReference>
<dbReference type="EnsemblMetazoa" id="XM_038195326.1">
    <property type="protein sequence ID" value="XP_038051254.1"/>
    <property type="gene ID" value="LOC119724330"/>
</dbReference>
<dbReference type="OrthoDB" id="5912413at2759"/>
<evidence type="ECO:0000256" key="3">
    <source>
        <dbReference type="ARBA" id="ARBA00022692"/>
    </source>
</evidence>
<dbReference type="InterPro" id="IPR000402">
    <property type="entry name" value="Na/K_ATPase_sub_beta"/>
</dbReference>
<dbReference type="OMA" id="YPYENIP"/>
<dbReference type="GO" id="GO:0001671">
    <property type="term" value="F:ATPase activator activity"/>
    <property type="evidence" value="ECO:0007669"/>
    <property type="project" value="TreeGrafter"/>
</dbReference>
<feature type="transmembrane region" description="Helical" evidence="8">
    <location>
        <begin position="76"/>
        <end position="97"/>
    </location>
</feature>
<evidence type="ECO:0000256" key="1">
    <source>
        <dbReference type="ARBA" id="ARBA00004606"/>
    </source>
</evidence>
<dbReference type="Pfam" id="PF00287">
    <property type="entry name" value="Na_K-ATPase"/>
    <property type="match status" value="1"/>
</dbReference>
<dbReference type="Proteomes" id="UP000887568">
    <property type="component" value="Unplaced"/>
</dbReference>
<evidence type="ECO:0000256" key="8">
    <source>
        <dbReference type="SAM" id="Phobius"/>
    </source>
</evidence>
<dbReference type="GO" id="GO:0036376">
    <property type="term" value="P:sodium ion export across plasma membrane"/>
    <property type="evidence" value="ECO:0007669"/>
    <property type="project" value="TreeGrafter"/>
</dbReference>
<evidence type="ECO:0000256" key="5">
    <source>
        <dbReference type="ARBA" id="ARBA00022989"/>
    </source>
</evidence>
<keyword evidence="10" id="KW-1185">Reference proteome</keyword>
<dbReference type="PANTHER" id="PTHR11523:SF28">
    <property type="entry name" value="NA_K-ATPASE BETA SUBUNIT ISOFORM 4-RELATED"/>
    <property type="match status" value="1"/>
</dbReference>
<dbReference type="GO" id="GO:0030007">
    <property type="term" value="P:intracellular potassium ion homeostasis"/>
    <property type="evidence" value="ECO:0007669"/>
    <property type="project" value="TreeGrafter"/>
</dbReference>
<feature type="compositionally biased region" description="Polar residues" evidence="7">
    <location>
        <begin position="1"/>
        <end position="16"/>
    </location>
</feature>
<evidence type="ECO:0000256" key="4">
    <source>
        <dbReference type="ARBA" id="ARBA00022968"/>
    </source>
</evidence>
<keyword evidence="3 8" id="KW-0812">Transmembrane</keyword>
<dbReference type="AlphaFoldDB" id="A0A913ZIQ5"/>
<name>A0A913ZIQ5_PATMI</name>
<proteinExistence type="inferred from homology"/>
<dbReference type="GO" id="GO:0005890">
    <property type="term" value="C:sodium:potassium-exchanging ATPase complex"/>
    <property type="evidence" value="ECO:0007669"/>
    <property type="project" value="InterPro"/>
</dbReference>
<evidence type="ECO:0000313" key="9">
    <source>
        <dbReference type="EnsemblMetazoa" id="XP_038051254.1"/>
    </source>
</evidence>
<keyword evidence="4" id="KW-0735">Signal-anchor</keyword>
<evidence type="ECO:0000256" key="6">
    <source>
        <dbReference type="ARBA" id="ARBA00023136"/>
    </source>
</evidence>
<dbReference type="GO" id="GO:1990573">
    <property type="term" value="P:potassium ion import across plasma membrane"/>
    <property type="evidence" value="ECO:0007669"/>
    <property type="project" value="TreeGrafter"/>
</dbReference>
<dbReference type="RefSeq" id="XP_038051254.1">
    <property type="nucleotide sequence ID" value="XM_038195326.1"/>
</dbReference>
<protein>
    <submittedName>
        <fullName evidence="9">Uncharacterized protein</fullName>
    </submittedName>
</protein>
<feature type="region of interest" description="Disordered" evidence="7">
    <location>
        <begin position="1"/>
        <end position="21"/>
    </location>
</feature>
<evidence type="ECO:0000256" key="7">
    <source>
        <dbReference type="SAM" id="MobiDB-lite"/>
    </source>
</evidence>
<sequence>MSIMINEQQAGPSSQPDGEPIVPVEHDAPASPFVLRRRALGNNIRENWHGFRHFMWNMEKREVMGRNGKSWAQIGLFYLCLYVFLAGYFAAMFAIFYQTISQERPTYNTLITPPGLHVFPIPTGQGRIEYGLDNSDVDRMRFEQEIKDNVFAPLLDIDQSTYENCYNLPPLTINDPQRFCRYDASLLGECAPDNTGYNTTQPCLYMGLNKVWGWIPEGFTSDVLMTQFNKSASFTNRIFFTCDVHEGHQQYVNTLTMFPADGVSFGHYPYVVGTDQAQQARYLRPVVALKVDINTRDQEVRIECRARASNIPDEAPGGLFNSREEPSRFTVRVMVRS</sequence>
<dbReference type="Gene3D" id="2.60.40.1660">
    <property type="entry name" value="Na, k-atpase alpha subunit"/>
    <property type="match status" value="1"/>
</dbReference>
<reference evidence="9" key="1">
    <citation type="submission" date="2022-11" db="UniProtKB">
        <authorList>
            <consortium name="EnsemblMetazoa"/>
        </authorList>
    </citation>
    <scope>IDENTIFICATION</scope>
</reference>